<gene>
    <name evidence="2" type="ORF">CYMTET_27377</name>
</gene>
<protein>
    <recommendedName>
        <fullName evidence="4">Phytanoyl-CoA dioxygenase</fullName>
    </recommendedName>
</protein>
<dbReference type="Pfam" id="PF05721">
    <property type="entry name" value="PhyH"/>
    <property type="match status" value="1"/>
</dbReference>
<evidence type="ECO:0000256" key="1">
    <source>
        <dbReference type="ARBA" id="ARBA00001962"/>
    </source>
</evidence>
<reference evidence="2 3" key="1">
    <citation type="journal article" date="2015" name="Genome Biol. Evol.">
        <title>Comparative Genomics of a Bacterivorous Green Alga Reveals Evolutionary Causalities and Consequences of Phago-Mixotrophic Mode of Nutrition.</title>
        <authorList>
            <person name="Burns J.A."/>
            <person name="Paasch A."/>
            <person name="Narechania A."/>
            <person name="Kim E."/>
        </authorList>
    </citation>
    <scope>NUCLEOTIDE SEQUENCE [LARGE SCALE GENOMIC DNA]</scope>
    <source>
        <strain evidence="2 3">PLY_AMNH</strain>
    </source>
</reference>
<organism evidence="2 3">
    <name type="scientific">Cymbomonas tetramitiformis</name>
    <dbReference type="NCBI Taxonomy" id="36881"/>
    <lineage>
        <taxon>Eukaryota</taxon>
        <taxon>Viridiplantae</taxon>
        <taxon>Chlorophyta</taxon>
        <taxon>Pyramimonadophyceae</taxon>
        <taxon>Pyramimonadales</taxon>
        <taxon>Pyramimonadaceae</taxon>
        <taxon>Cymbomonas</taxon>
    </lineage>
</organism>
<dbReference type="PANTHER" id="PTHR20883">
    <property type="entry name" value="PHYTANOYL-COA DIOXYGENASE DOMAIN CONTAINING 1"/>
    <property type="match status" value="1"/>
</dbReference>
<feature type="non-terminal residue" evidence="2">
    <location>
        <position position="285"/>
    </location>
</feature>
<dbReference type="Gene3D" id="2.60.120.620">
    <property type="entry name" value="q2cbj1_9rhob like domain"/>
    <property type="match status" value="1"/>
</dbReference>
<comment type="caution">
    <text evidence="2">The sequence shown here is derived from an EMBL/GenBank/DDBJ whole genome shotgun (WGS) entry which is preliminary data.</text>
</comment>
<dbReference type="SUPFAM" id="SSF51197">
    <property type="entry name" value="Clavaminate synthase-like"/>
    <property type="match status" value="1"/>
</dbReference>
<dbReference type="PANTHER" id="PTHR20883:SF49">
    <property type="entry name" value="PHYTANOYL-COA DIOXYGENASE"/>
    <property type="match status" value="1"/>
</dbReference>
<keyword evidence="3" id="KW-1185">Reference proteome</keyword>
<dbReference type="Proteomes" id="UP001190700">
    <property type="component" value="Unassembled WGS sequence"/>
</dbReference>
<proteinExistence type="predicted"/>
<evidence type="ECO:0008006" key="4">
    <source>
        <dbReference type="Google" id="ProtNLM"/>
    </source>
</evidence>
<name>A0AAE0FPW8_9CHLO</name>
<evidence type="ECO:0000313" key="2">
    <source>
        <dbReference type="EMBL" id="KAK3263846.1"/>
    </source>
</evidence>
<dbReference type="InterPro" id="IPR008775">
    <property type="entry name" value="Phytyl_CoA_dOase-like"/>
</dbReference>
<comment type="cofactor">
    <cofactor evidence="1">
        <name>Fe cation</name>
        <dbReference type="ChEBI" id="CHEBI:24875"/>
    </cofactor>
</comment>
<dbReference type="EMBL" id="LGRX02015001">
    <property type="protein sequence ID" value="KAK3263846.1"/>
    <property type="molecule type" value="Genomic_DNA"/>
</dbReference>
<dbReference type="AlphaFoldDB" id="A0AAE0FPW8"/>
<accession>A0AAE0FPW8</accession>
<evidence type="ECO:0000313" key="3">
    <source>
        <dbReference type="Proteomes" id="UP001190700"/>
    </source>
</evidence>
<sequence>MPWKFKCLQVPVPCGLSSTASDGTRVKANTFLPSSLPKAILPSCSFSGGNLRISVIKYFKRSVYSIGIYACARTFHASTELEEAVKCFQEDGAVCLRKAFDDTWIEAIAHGIDRNMAEPSRYGEWLHDGVESSGPAFFDDYMNWKRIPEFEQYVRNSGVAELARALMQSSTAVFYHEHVLVKEAGTSKLTPWHQDQPYYPVDGRHLISVWFPVDPVAESESLRFIKGSHNWGRWFTPRKFASQKPYTMCNSDAEASRYELLDVSQLEEEEMLSWGCEPGDCENPH</sequence>